<dbReference type="GO" id="GO:0008270">
    <property type="term" value="F:zinc ion binding"/>
    <property type="evidence" value="ECO:0007669"/>
    <property type="project" value="UniProtKB-KW"/>
</dbReference>
<dbReference type="InterPro" id="IPR036875">
    <property type="entry name" value="Znf_CCHC_sf"/>
</dbReference>
<sequence>MSDSTSNSAYRIQHLSGVENYSTWKIKMLDILTDMGLEDYALGTNSKPNDVTAAAAWTKKDRQALSAIRLRVGDEPLIYISDAASASAAWTILSEMYQPKGAIGIVSVRRKLFHTQCQEGEDINEHIRTMTRYRKELAALSSQLSEDEFSITLLTSLPDSWDSFIQGVDTASLSDSTTLISRVLEQARQKVAKPSSDDIALAANRFKSKGSKPSSTATCHGCGRPGHFISDCHDTAAGKTYTEQQKKENYRRTMQNRSRPNNKSNRAHIAQEELPTETDYAFMSQDSRNSSLPADTWLIDSACTKHIVRNKTFFSTYSETPGHSVKGFGQTPAMGQGIATIATHLGKNAYNIALRNTLHVPDAPFNLISVGCMTRAGFTVKFAAESLSIFAPGPSPREVIRGRRVGNLYVIKVTKSSPRFSSSIQSSPPDPTIPDTLAFPSTPTSRTWKEWHRVFGHINTKSYSTTSYIHPPGS</sequence>
<dbReference type="PROSITE" id="PS50158">
    <property type="entry name" value="ZF_CCHC"/>
    <property type="match status" value="1"/>
</dbReference>
<comment type="caution">
    <text evidence="5">The sequence shown here is derived from an EMBL/GenBank/DDBJ whole genome shotgun (WGS) entry which is preliminary data.</text>
</comment>
<dbReference type="OrthoDB" id="3025757at2759"/>
<dbReference type="PANTHER" id="PTHR47481">
    <property type="match status" value="1"/>
</dbReference>
<dbReference type="SUPFAM" id="SSF57756">
    <property type="entry name" value="Retrovirus zinc finger-like domains"/>
    <property type="match status" value="1"/>
</dbReference>
<dbReference type="Gene3D" id="4.10.60.10">
    <property type="entry name" value="Zinc finger, CCHC-type"/>
    <property type="match status" value="1"/>
</dbReference>
<feature type="domain" description="CCHC-type" evidence="4">
    <location>
        <begin position="219"/>
        <end position="232"/>
    </location>
</feature>
<accession>A0A8H5LL66</accession>
<dbReference type="Pfam" id="PF22936">
    <property type="entry name" value="Pol_BBD"/>
    <property type="match status" value="1"/>
</dbReference>
<feature type="region of interest" description="Disordered" evidence="3">
    <location>
        <begin position="239"/>
        <end position="266"/>
    </location>
</feature>
<protein>
    <recommendedName>
        <fullName evidence="4">CCHC-type domain-containing protein</fullName>
    </recommendedName>
</protein>
<proteinExistence type="predicted"/>
<evidence type="ECO:0000256" key="2">
    <source>
        <dbReference type="PROSITE-ProRule" id="PRU00047"/>
    </source>
</evidence>
<organism evidence="5 6">
    <name type="scientific">Collybiopsis confluens</name>
    <dbReference type="NCBI Taxonomy" id="2823264"/>
    <lineage>
        <taxon>Eukaryota</taxon>
        <taxon>Fungi</taxon>
        <taxon>Dikarya</taxon>
        <taxon>Basidiomycota</taxon>
        <taxon>Agaricomycotina</taxon>
        <taxon>Agaricomycetes</taxon>
        <taxon>Agaricomycetidae</taxon>
        <taxon>Agaricales</taxon>
        <taxon>Marasmiineae</taxon>
        <taxon>Omphalotaceae</taxon>
        <taxon>Collybiopsis</taxon>
    </lineage>
</organism>
<keyword evidence="2" id="KW-0862">Zinc</keyword>
<dbReference type="GO" id="GO:0006397">
    <property type="term" value="P:mRNA processing"/>
    <property type="evidence" value="ECO:0007669"/>
    <property type="project" value="UniProtKB-KW"/>
</dbReference>
<evidence type="ECO:0000256" key="3">
    <source>
        <dbReference type="SAM" id="MobiDB-lite"/>
    </source>
</evidence>
<dbReference type="Pfam" id="PF14223">
    <property type="entry name" value="Retrotran_gag_2"/>
    <property type="match status" value="1"/>
</dbReference>
<dbReference type="EMBL" id="JAACJN010000208">
    <property type="protein sequence ID" value="KAF5361326.1"/>
    <property type="molecule type" value="Genomic_DNA"/>
</dbReference>
<keyword evidence="2" id="KW-0863">Zinc-finger</keyword>
<evidence type="ECO:0000313" key="6">
    <source>
        <dbReference type="Proteomes" id="UP000518752"/>
    </source>
</evidence>
<dbReference type="AlphaFoldDB" id="A0A8H5LL66"/>
<dbReference type="Proteomes" id="UP000518752">
    <property type="component" value="Unassembled WGS sequence"/>
</dbReference>
<keyword evidence="6" id="KW-1185">Reference proteome</keyword>
<evidence type="ECO:0000313" key="5">
    <source>
        <dbReference type="EMBL" id="KAF5361326.1"/>
    </source>
</evidence>
<reference evidence="5 6" key="1">
    <citation type="journal article" date="2020" name="ISME J.">
        <title>Uncovering the hidden diversity of litter-decomposition mechanisms in mushroom-forming fungi.</title>
        <authorList>
            <person name="Floudas D."/>
            <person name="Bentzer J."/>
            <person name="Ahren D."/>
            <person name="Johansson T."/>
            <person name="Persson P."/>
            <person name="Tunlid A."/>
        </authorList>
    </citation>
    <scope>NUCLEOTIDE SEQUENCE [LARGE SCALE GENOMIC DNA]</scope>
    <source>
        <strain evidence="5 6">CBS 406.79</strain>
    </source>
</reference>
<keyword evidence="1" id="KW-0507">mRNA processing</keyword>
<dbReference type="GO" id="GO:0003676">
    <property type="term" value="F:nucleic acid binding"/>
    <property type="evidence" value="ECO:0007669"/>
    <property type="project" value="InterPro"/>
</dbReference>
<dbReference type="InterPro" id="IPR001878">
    <property type="entry name" value="Znf_CCHC"/>
</dbReference>
<dbReference type="PANTHER" id="PTHR47481:SF31">
    <property type="entry name" value="OS01G0873500 PROTEIN"/>
    <property type="match status" value="1"/>
</dbReference>
<evidence type="ECO:0000259" key="4">
    <source>
        <dbReference type="PROSITE" id="PS50158"/>
    </source>
</evidence>
<name>A0A8H5LL66_9AGAR</name>
<gene>
    <name evidence="5" type="ORF">D9757_013553</name>
</gene>
<feature type="compositionally biased region" description="Polar residues" evidence="3">
    <location>
        <begin position="252"/>
        <end position="264"/>
    </location>
</feature>
<dbReference type="InterPro" id="IPR054722">
    <property type="entry name" value="PolX-like_BBD"/>
</dbReference>
<evidence type="ECO:0000256" key="1">
    <source>
        <dbReference type="ARBA" id="ARBA00022664"/>
    </source>
</evidence>
<keyword evidence="2" id="KW-0479">Metal-binding</keyword>